<evidence type="ECO:0000313" key="2">
    <source>
        <dbReference type="Proteomes" id="UP001162156"/>
    </source>
</evidence>
<keyword evidence="2" id="KW-1185">Reference proteome</keyword>
<sequence>MQGRKQWQQKTSKLLEIKTSVKPWQSIPPRRREQIILSRLRIGHTRLTHEYLLNRSEQPFCETCHTSLTVRHILVQCPNYALERRNRQIPQNLSEILNHSCNIKNLLNFLSDTNIIYIKYKITNIMI</sequence>
<name>A0AAV8WRI4_9CUCU</name>
<organism evidence="1 2">
    <name type="scientific">Rhamnusium bicolor</name>
    <dbReference type="NCBI Taxonomy" id="1586634"/>
    <lineage>
        <taxon>Eukaryota</taxon>
        <taxon>Metazoa</taxon>
        <taxon>Ecdysozoa</taxon>
        <taxon>Arthropoda</taxon>
        <taxon>Hexapoda</taxon>
        <taxon>Insecta</taxon>
        <taxon>Pterygota</taxon>
        <taxon>Neoptera</taxon>
        <taxon>Endopterygota</taxon>
        <taxon>Coleoptera</taxon>
        <taxon>Polyphaga</taxon>
        <taxon>Cucujiformia</taxon>
        <taxon>Chrysomeloidea</taxon>
        <taxon>Cerambycidae</taxon>
        <taxon>Lepturinae</taxon>
        <taxon>Rhagiini</taxon>
        <taxon>Rhamnusium</taxon>
    </lineage>
</organism>
<comment type="caution">
    <text evidence="1">The sequence shown here is derived from an EMBL/GenBank/DDBJ whole genome shotgun (WGS) entry which is preliminary data.</text>
</comment>
<evidence type="ECO:0000313" key="1">
    <source>
        <dbReference type="EMBL" id="KAJ8928797.1"/>
    </source>
</evidence>
<dbReference type="Proteomes" id="UP001162156">
    <property type="component" value="Unassembled WGS sequence"/>
</dbReference>
<evidence type="ECO:0008006" key="3">
    <source>
        <dbReference type="Google" id="ProtNLM"/>
    </source>
</evidence>
<reference evidence="1" key="1">
    <citation type="journal article" date="2023" name="Insect Mol. Biol.">
        <title>Genome sequencing provides insights into the evolution of gene families encoding plant cell wall-degrading enzymes in longhorned beetles.</title>
        <authorList>
            <person name="Shin N.R."/>
            <person name="Okamura Y."/>
            <person name="Kirsch R."/>
            <person name="Pauchet Y."/>
        </authorList>
    </citation>
    <scope>NUCLEOTIDE SEQUENCE</scope>
    <source>
        <strain evidence="1">RBIC_L_NR</strain>
    </source>
</reference>
<protein>
    <recommendedName>
        <fullName evidence="3">Reverse transcriptase zinc-binding domain-containing protein</fullName>
    </recommendedName>
</protein>
<dbReference type="EMBL" id="JANEYF010005257">
    <property type="protein sequence ID" value="KAJ8928797.1"/>
    <property type="molecule type" value="Genomic_DNA"/>
</dbReference>
<accession>A0AAV8WRI4</accession>
<dbReference type="AlphaFoldDB" id="A0AAV8WRI4"/>
<gene>
    <name evidence="1" type="ORF">NQ314_018590</name>
</gene>
<proteinExistence type="predicted"/>